<keyword evidence="2" id="KW-0805">Transcription regulation</keyword>
<evidence type="ECO:0000313" key="8">
    <source>
        <dbReference type="Proteomes" id="UP000092840"/>
    </source>
</evidence>
<reference evidence="7 8" key="2">
    <citation type="submission" date="2016-06" db="EMBL/GenBank/DDBJ databases">
        <authorList>
            <person name="Rodrigo-Torres L."/>
            <person name="Arahal D.R."/>
        </authorList>
    </citation>
    <scope>NUCLEOTIDE SEQUENCE [LARGE SCALE GENOMIC DNA]</scope>
    <source>
        <strain evidence="7 8">CECT 5116</strain>
    </source>
</reference>
<dbReference type="InterPro" id="IPR005119">
    <property type="entry name" value="LysR_subst-bd"/>
</dbReference>
<accession>A0A1C3JLI5</accession>
<keyword evidence="8" id="KW-1185">Reference proteome</keyword>
<dbReference type="SUPFAM" id="SSF53850">
    <property type="entry name" value="Periplasmic binding protein-like II"/>
    <property type="match status" value="1"/>
</dbReference>
<dbReference type="EMBL" id="FLRB01000011">
    <property type="protein sequence ID" value="SBT21005.1"/>
    <property type="molecule type" value="Genomic_DNA"/>
</dbReference>
<reference evidence="6 9" key="1">
    <citation type="submission" date="2016-06" db="EMBL/GenBank/DDBJ databases">
        <authorList>
            <person name="Kjaerup R.B."/>
            <person name="Dalgaard T.S."/>
            <person name="Juul-Madsen H.R."/>
        </authorList>
    </citation>
    <scope>NUCLEOTIDE SEQUENCE [LARGE SCALE GENOMIC DNA]</scope>
    <source>
        <strain evidence="6 9">CECT 5115</strain>
    </source>
</reference>
<evidence type="ECO:0000313" key="6">
    <source>
        <dbReference type="EMBL" id="SBT15957.1"/>
    </source>
</evidence>
<dbReference type="Proteomes" id="UP000092871">
    <property type="component" value="Unassembled WGS sequence"/>
</dbReference>
<dbReference type="Gene3D" id="3.40.190.10">
    <property type="entry name" value="Periplasmic binding protein-like II"/>
    <property type="match status" value="2"/>
</dbReference>
<dbReference type="PROSITE" id="PS50931">
    <property type="entry name" value="HTH_LYSR"/>
    <property type="match status" value="1"/>
</dbReference>
<dbReference type="InterPro" id="IPR000847">
    <property type="entry name" value="LysR_HTH_N"/>
</dbReference>
<keyword evidence="4" id="KW-0804">Transcription</keyword>
<gene>
    <name evidence="6" type="primary">leuO</name>
    <name evidence="6" type="ORF">MGA5115_00031</name>
    <name evidence="7" type="ORF">MGA5116_01592</name>
</gene>
<dbReference type="Proteomes" id="UP000092840">
    <property type="component" value="Unassembled WGS sequence"/>
</dbReference>
<dbReference type="EMBL" id="FLRA01000001">
    <property type="protein sequence ID" value="SBT15957.1"/>
    <property type="molecule type" value="Genomic_DNA"/>
</dbReference>
<dbReference type="Gene3D" id="1.10.10.10">
    <property type="entry name" value="Winged helix-like DNA-binding domain superfamily/Winged helix DNA-binding domain"/>
    <property type="match status" value="1"/>
</dbReference>
<dbReference type="PANTHER" id="PTHR30118">
    <property type="entry name" value="HTH-TYPE TRANSCRIPTIONAL REGULATOR LEUO-RELATED"/>
    <property type="match status" value="1"/>
</dbReference>
<dbReference type="GO" id="GO:0003677">
    <property type="term" value="F:DNA binding"/>
    <property type="evidence" value="ECO:0007669"/>
    <property type="project" value="UniProtKB-KW"/>
</dbReference>
<dbReference type="AlphaFoldDB" id="A0A1C3JLI5"/>
<evidence type="ECO:0000259" key="5">
    <source>
        <dbReference type="PROSITE" id="PS50931"/>
    </source>
</evidence>
<dbReference type="Pfam" id="PF03466">
    <property type="entry name" value="LysR_substrate"/>
    <property type="match status" value="1"/>
</dbReference>
<proteinExistence type="inferred from homology"/>
<feature type="domain" description="HTH lysR-type" evidence="5">
    <location>
        <begin position="9"/>
        <end position="66"/>
    </location>
</feature>
<dbReference type="GO" id="GO:0003700">
    <property type="term" value="F:DNA-binding transcription factor activity"/>
    <property type="evidence" value="ECO:0007669"/>
    <property type="project" value="InterPro"/>
</dbReference>
<dbReference type="Pfam" id="PF00126">
    <property type="entry name" value="HTH_1"/>
    <property type="match status" value="1"/>
</dbReference>
<protein>
    <submittedName>
        <fullName evidence="6">HTH-type transcriptional regulator LeuO</fullName>
    </submittedName>
</protein>
<dbReference type="InterPro" id="IPR036390">
    <property type="entry name" value="WH_DNA-bd_sf"/>
</dbReference>
<dbReference type="InterPro" id="IPR037402">
    <property type="entry name" value="YidZ_PBP2"/>
</dbReference>
<dbReference type="RefSeq" id="WP_067029984.1">
    <property type="nucleotide sequence ID" value="NZ_FLRA01000001.1"/>
</dbReference>
<evidence type="ECO:0000256" key="4">
    <source>
        <dbReference type="ARBA" id="ARBA00023163"/>
    </source>
</evidence>
<evidence type="ECO:0000256" key="1">
    <source>
        <dbReference type="ARBA" id="ARBA00009437"/>
    </source>
</evidence>
<dbReference type="PANTHER" id="PTHR30118:SF15">
    <property type="entry name" value="TRANSCRIPTIONAL REGULATORY PROTEIN"/>
    <property type="match status" value="1"/>
</dbReference>
<sequence length="305" mass="34561">MENFDSSSLSLKNLKTLKLIYELGSITAAATALQQNQPTVSYTLEQMRVAFSDPLFVRSGRGMAPTNRCHEIMPTIDELLRGMTRLFQPTEFVPSQADLDISISCNIYELQVIMPLLVERLRALAPNIHLLFGQSNVNGHKQLQQGLCDILLSPVEHDYESLYKRSLYKERYVCLVPSGHVLAGRPISLEDYLNAKHIEITYEGGWKPLYLNRPELQGEELNIALRLPCASNFIPHMAGNDLIVTLPERLAYLIKGSMLVQDCPFECAFTLNLYWNKLTHLSQAHQWLRQNITSICAEELQVGSK</sequence>
<keyword evidence="3" id="KW-0238">DNA-binding</keyword>
<comment type="similarity">
    <text evidence="1">Belongs to the LysR transcriptional regulatory family.</text>
</comment>
<dbReference type="InterPro" id="IPR036388">
    <property type="entry name" value="WH-like_DNA-bd_sf"/>
</dbReference>
<evidence type="ECO:0000313" key="9">
    <source>
        <dbReference type="Proteomes" id="UP000092871"/>
    </source>
</evidence>
<evidence type="ECO:0000256" key="2">
    <source>
        <dbReference type="ARBA" id="ARBA00023015"/>
    </source>
</evidence>
<name>A0A1C3JLI5_9GAMM</name>
<dbReference type="InterPro" id="IPR050389">
    <property type="entry name" value="LysR-type_TF"/>
</dbReference>
<organism evidence="6 9">
    <name type="scientific">Marinomonas gallaica</name>
    <dbReference type="NCBI Taxonomy" id="1806667"/>
    <lineage>
        <taxon>Bacteria</taxon>
        <taxon>Pseudomonadati</taxon>
        <taxon>Pseudomonadota</taxon>
        <taxon>Gammaproteobacteria</taxon>
        <taxon>Oceanospirillales</taxon>
        <taxon>Oceanospirillaceae</taxon>
        <taxon>Marinomonas</taxon>
    </lineage>
</organism>
<evidence type="ECO:0000256" key="3">
    <source>
        <dbReference type="ARBA" id="ARBA00023125"/>
    </source>
</evidence>
<dbReference type="OrthoDB" id="8839911at2"/>
<dbReference type="CDD" id="cd08417">
    <property type="entry name" value="PBP2_Nitroaromatics_like"/>
    <property type="match status" value="1"/>
</dbReference>
<dbReference type="SUPFAM" id="SSF46785">
    <property type="entry name" value="Winged helix' DNA-binding domain"/>
    <property type="match status" value="1"/>
</dbReference>
<evidence type="ECO:0000313" key="7">
    <source>
        <dbReference type="EMBL" id="SBT21005.1"/>
    </source>
</evidence>